<evidence type="ECO:0000313" key="1">
    <source>
        <dbReference type="EMBL" id="KAF7432185.1"/>
    </source>
</evidence>
<protein>
    <submittedName>
        <fullName evidence="1">Uncharacterized protein</fullName>
    </submittedName>
</protein>
<evidence type="ECO:0000313" key="2">
    <source>
        <dbReference type="Proteomes" id="UP000600918"/>
    </source>
</evidence>
<comment type="caution">
    <text evidence="1">The sequence shown here is derived from an EMBL/GenBank/DDBJ whole genome shotgun (WGS) entry which is preliminary data.</text>
</comment>
<reference evidence="1" key="1">
    <citation type="journal article" date="2020" name="G3 (Bethesda)">
        <title>High-Quality Assemblies for Three Invasive Social Wasps from the &lt;i&gt;Vespula&lt;/i&gt; Genus.</title>
        <authorList>
            <person name="Harrop T.W.R."/>
            <person name="Guhlin J."/>
            <person name="McLaughlin G.M."/>
            <person name="Permina E."/>
            <person name="Stockwell P."/>
            <person name="Gilligan J."/>
            <person name="Le Lec M.F."/>
            <person name="Gruber M.A.M."/>
            <person name="Quinn O."/>
            <person name="Lovegrove M."/>
            <person name="Duncan E.J."/>
            <person name="Remnant E.J."/>
            <person name="Van Eeckhoven J."/>
            <person name="Graham B."/>
            <person name="Knapp R.A."/>
            <person name="Langford K.W."/>
            <person name="Kronenberg Z."/>
            <person name="Press M.O."/>
            <person name="Eacker S.M."/>
            <person name="Wilson-Rankin E.E."/>
            <person name="Purcell J."/>
            <person name="Lester P.J."/>
            <person name="Dearden P.K."/>
        </authorList>
    </citation>
    <scope>NUCLEOTIDE SEQUENCE</scope>
    <source>
        <strain evidence="1">Volc-1</strain>
    </source>
</reference>
<sequence>MAPGNKGPPLGWICTRRRNRYKEPTEGYLLGGRFLPLSGTSSSPRVPMGPTYAALARTLLAIAMVYKGWQWQAEAQNSSIVCGESIERAS</sequence>
<accession>A0A834UD61</accession>
<keyword evidence="2" id="KW-1185">Reference proteome</keyword>
<gene>
    <name evidence="1" type="ORF">H0235_005109</name>
</gene>
<dbReference type="AlphaFoldDB" id="A0A834UD61"/>
<dbReference type="Proteomes" id="UP000600918">
    <property type="component" value="Unassembled WGS sequence"/>
</dbReference>
<dbReference type="EMBL" id="JACSDY010000003">
    <property type="protein sequence ID" value="KAF7432185.1"/>
    <property type="molecule type" value="Genomic_DNA"/>
</dbReference>
<name>A0A834UD61_VESPE</name>
<proteinExistence type="predicted"/>
<organism evidence="1 2">
    <name type="scientific">Vespula pensylvanica</name>
    <name type="common">Western yellow jacket</name>
    <name type="synonym">Wasp</name>
    <dbReference type="NCBI Taxonomy" id="30213"/>
    <lineage>
        <taxon>Eukaryota</taxon>
        <taxon>Metazoa</taxon>
        <taxon>Ecdysozoa</taxon>
        <taxon>Arthropoda</taxon>
        <taxon>Hexapoda</taxon>
        <taxon>Insecta</taxon>
        <taxon>Pterygota</taxon>
        <taxon>Neoptera</taxon>
        <taxon>Endopterygota</taxon>
        <taxon>Hymenoptera</taxon>
        <taxon>Apocrita</taxon>
        <taxon>Aculeata</taxon>
        <taxon>Vespoidea</taxon>
        <taxon>Vespidae</taxon>
        <taxon>Vespinae</taxon>
        <taxon>Vespula</taxon>
    </lineage>
</organism>